<evidence type="ECO:0000313" key="1">
    <source>
        <dbReference type="EMBL" id="SVA15894.1"/>
    </source>
</evidence>
<organism evidence="1">
    <name type="scientific">marine metagenome</name>
    <dbReference type="NCBI Taxonomy" id="408172"/>
    <lineage>
        <taxon>unclassified sequences</taxon>
        <taxon>metagenomes</taxon>
        <taxon>ecological metagenomes</taxon>
    </lineage>
</organism>
<name>A0A381TJE3_9ZZZZ</name>
<sequence>MAEPAGEFKSKRTGFTLTKTADGQIQQTTSYEGTATGFGAFFGTMTLTQPLEEAGANSGTCTWIAKVIGEDKSISADLADGTWERMGSDLRFKVLLKNNLSDGRKLRCEGVADSEAGTFEGQIYEI</sequence>
<dbReference type="EMBL" id="UINC01004652">
    <property type="protein sequence ID" value="SVA15894.1"/>
    <property type="molecule type" value="Genomic_DNA"/>
</dbReference>
<reference evidence="1" key="1">
    <citation type="submission" date="2018-05" db="EMBL/GenBank/DDBJ databases">
        <authorList>
            <person name="Lanie J.A."/>
            <person name="Ng W.-L."/>
            <person name="Kazmierczak K.M."/>
            <person name="Andrzejewski T.M."/>
            <person name="Davidsen T.M."/>
            <person name="Wayne K.J."/>
            <person name="Tettelin H."/>
            <person name="Glass J.I."/>
            <person name="Rusch D."/>
            <person name="Podicherti R."/>
            <person name="Tsui H.-C.T."/>
            <person name="Winkler M.E."/>
        </authorList>
    </citation>
    <scope>NUCLEOTIDE SEQUENCE</scope>
</reference>
<dbReference type="AlphaFoldDB" id="A0A381TJE3"/>
<protein>
    <submittedName>
        <fullName evidence="1">Uncharacterized protein</fullName>
    </submittedName>
</protein>
<proteinExistence type="predicted"/>
<accession>A0A381TJE3</accession>
<gene>
    <name evidence="1" type="ORF">METZ01_LOCUS68748</name>
</gene>